<dbReference type="Gene3D" id="3.40.50.1110">
    <property type="entry name" value="SGNH hydrolase"/>
    <property type="match status" value="1"/>
</dbReference>
<dbReference type="SUPFAM" id="SSF52266">
    <property type="entry name" value="SGNH hydrolase"/>
    <property type="match status" value="1"/>
</dbReference>
<dbReference type="Proteomes" id="UP000618952">
    <property type="component" value="Unassembled WGS sequence"/>
</dbReference>
<reference evidence="1 2" key="1">
    <citation type="submission" date="2020-08" db="EMBL/GenBank/DDBJ databases">
        <title>Arenibacter gaetbuli sp. nov., isolated from a sand dune.</title>
        <authorList>
            <person name="Park S."/>
            <person name="Yoon J.-H."/>
        </authorList>
    </citation>
    <scope>NUCLEOTIDE SEQUENCE [LARGE SCALE GENOMIC DNA]</scope>
    <source>
        <strain evidence="1 2">BSSL-BM3</strain>
    </source>
</reference>
<dbReference type="InterPro" id="IPR036514">
    <property type="entry name" value="SGNH_hydro_sf"/>
</dbReference>
<name>A0ABR7QIA4_9FLAO</name>
<dbReference type="EMBL" id="JACLHY010000001">
    <property type="protein sequence ID" value="MBC8766917.1"/>
    <property type="molecule type" value="Genomic_DNA"/>
</dbReference>
<dbReference type="RefSeq" id="WP_187581573.1">
    <property type="nucleotide sequence ID" value="NZ_JACLHY010000001.1"/>
</dbReference>
<evidence type="ECO:0000313" key="1">
    <source>
        <dbReference type="EMBL" id="MBC8766917.1"/>
    </source>
</evidence>
<comment type="caution">
    <text evidence="1">The sequence shown here is derived from an EMBL/GenBank/DDBJ whole genome shotgun (WGS) entry which is preliminary data.</text>
</comment>
<sequence>MTNLKLFTISFLTISNIFAIDVFKSKNNLTSNSEINNEHFEKLILNTSKINKCATQKSNDSIWDLKSKKDLWTELGQTKGYILNSSGKPVLFPTGAISPYFNVENVSFIQLKGFPGFLKNTDYGYLAFYDENKEIIRVIGSAQITNGLHYNISKIVGLKYIRLTSFAYNESIENVSFYTFDKLKYVSDPQNFFAKNNIDFDNLNIGKVFNSKGNYRSLSTGIITNKIKIPSWATYIMINGNEQVSLEKKSAYIVFKADDDTILSVKSYADGIRNKRIFKIPRPNPSKPTTFVEMTIRLKDENINDCSLLFLKSSNQKIVDTKGHIFGESFDYKENELLIPSEIFTLKNEPFSIFTSGMFRQYGKEKDVDISLNYTDGNHFYTRKVLEALEISSDVTGRFLVRQNDLFNMVLYKDVTIKTVDPSEVNDTISWMVIGDSLTEGNNGNDVSPYYQTKQLLASYGVIVNDFGTYHNNNKGIDLEYEGRGGWRYRTFVGLESKFAGLDLNIPNDKYSNKIQKNENPFLYKATSKDLKEFPEWCFNFSKGDTYNVSYAENPYLNSYYIFNPEAYFEKRFNGNRPDIISIALGTNEWYVQQSIYNGFDLPKIKDCIDWMLTRLRAAAKSAKIIVIPYHQIGFVRKLDWEDYAFYLAEYTTKVVEDMRANGDSNIHTLPLYCLDDPYSVIRQINGSTNVSDVNGLQIGNSSNNVHIMDYSGNNLDVYTRSLTTCILNIL</sequence>
<keyword evidence="2" id="KW-1185">Reference proteome</keyword>
<protein>
    <submittedName>
        <fullName evidence="1">SGNH/GDSL hydrolase family protein</fullName>
    </submittedName>
</protein>
<evidence type="ECO:0000313" key="2">
    <source>
        <dbReference type="Proteomes" id="UP000618952"/>
    </source>
</evidence>
<accession>A0ABR7QIA4</accession>
<proteinExistence type="predicted"/>
<gene>
    <name evidence="1" type="ORF">H4O18_02825</name>
</gene>
<keyword evidence="1" id="KW-0378">Hydrolase</keyword>
<dbReference type="GO" id="GO:0016787">
    <property type="term" value="F:hydrolase activity"/>
    <property type="evidence" value="ECO:0007669"/>
    <property type="project" value="UniProtKB-KW"/>
</dbReference>
<organism evidence="1 2">
    <name type="scientific">Arenibacter arenosicollis</name>
    <dbReference type="NCBI Taxonomy" id="2762274"/>
    <lineage>
        <taxon>Bacteria</taxon>
        <taxon>Pseudomonadati</taxon>
        <taxon>Bacteroidota</taxon>
        <taxon>Flavobacteriia</taxon>
        <taxon>Flavobacteriales</taxon>
        <taxon>Flavobacteriaceae</taxon>
        <taxon>Arenibacter</taxon>
    </lineage>
</organism>